<name>A0ABR6C137_9HYPH</name>
<comment type="caution">
    <text evidence="1">The sequence shown here is derived from an EMBL/GenBank/DDBJ whole genome shotgun (WGS) entry which is preliminary data.</text>
</comment>
<evidence type="ECO:0000313" key="2">
    <source>
        <dbReference type="Proteomes" id="UP000587524"/>
    </source>
</evidence>
<evidence type="ECO:0008006" key="3">
    <source>
        <dbReference type="Google" id="ProtNLM"/>
    </source>
</evidence>
<keyword evidence="2" id="KW-1185">Reference proteome</keyword>
<proteinExistence type="predicted"/>
<protein>
    <recommendedName>
        <fullName evidence="3">Transposase</fullName>
    </recommendedName>
</protein>
<evidence type="ECO:0000313" key="1">
    <source>
        <dbReference type="EMBL" id="MBA9018471.1"/>
    </source>
</evidence>
<dbReference type="Proteomes" id="UP000587524">
    <property type="component" value="Unassembled WGS sequence"/>
</dbReference>
<accession>A0ABR6C137</accession>
<reference evidence="1 2" key="1">
    <citation type="submission" date="2020-08" db="EMBL/GenBank/DDBJ databases">
        <title>Genomic Encyclopedia of Type Strains, Phase IV (KMG-IV): sequencing the most valuable type-strain genomes for metagenomic binning, comparative biology and taxonomic classification.</title>
        <authorList>
            <person name="Goeker M."/>
        </authorList>
    </citation>
    <scope>NUCLEOTIDE SEQUENCE [LARGE SCALE GENOMIC DNA]</scope>
    <source>
        <strain evidence="1 2">DSM 17455</strain>
    </source>
</reference>
<dbReference type="EMBL" id="JACJHZ010000002">
    <property type="protein sequence ID" value="MBA9018471.1"/>
    <property type="molecule type" value="Genomic_DNA"/>
</dbReference>
<organism evidence="1 2">
    <name type="scientific">Aminobacter ciceronei</name>
    <dbReference type="NCBI Taxonomy" id="150723"/>
    <lineage>
        <taxon>Bacteria</taxon>
        <taxon>Pseudomonadati</taxon>
        <taxon>Pseudomonadota</taxon>
        <taxon>Alphaproteobacteria</taxon>
        <taxon>Hyphomicrobiales</taxon>
        <taxon>Phyllobacteriaceae</taxon>
        <taxon>Aminobacter</taxon>
    </lineage>
</organism>
<sequence>MSSVPEYTSGGLEPRITLLRRRPNFGLETDSCRRVATRRDRRACLSDSRDRLGQQVAYLTRDGMQCRIIDRLHRGHRVNRADLAPPATSRRITLQGSIAPTRGSMPMA</sequence>
<gene>
    <name evidence="1" type="ORF">HNQ97_000457</name>
</gene>